<accession>A0A6A6R826</accession>
<name>A0A6A6R826_9PEZI</name>
<reference evidence="4" key="1">
    <citation type="journal article" date="2020" name="Stud. Mycol.">
        <title>101 Dothideomycetes genomes: a test case for predicting lifestyles and emergence of pathogens.</title>
        <authorList>
            <person name="Haridas S."/>
            <person name="Albert R."/>
            <person name="Binder M."/>
            <person name="Bloem J."/>
            <person name="Labutti K."/>
            <person name="Salamov A."/>
            <person name="Andreopoulos B."/>
            <person name="Baker S."/>
            <person name="Barry K."/>
            <person name="Bills G."/>
            <person name="Bluhm B."/>
            <person name="Cannon C."/>
            <person name="Castanera R."/>
            <person name="Culley D."/>
            <person name="Daum C."/>
            <person name="Ezra D."/>
            <person name="Gonzalez J."/>
            <person name="Henrissat B."/>
            <person name="Kuo A."/>
            <person name="Liang C."/>
            <person name="Lipzen A."/>
            <person name="Lutzoni F."/>
            <person name="Magnuson J."/>
            <person name="Mondo S."/>
            <person name="Nolan M."/>
            <person name="Ohm R."/>
            <person name="Pangilinan J."/>
            <person name="Park H.-J."/>
            <person name="Ramirez L."/>
            <person name="Alfaro M."/>
            <person name="Sun H."/>
            <person name="Tritt A."/>
            <person name="Yoshinaga Y."/>
            <person name="Zwiers L.-H."/>
            <person name="Turgeon B."/>
            <person name="Goodwin S."/>
            <person name="Spatafora J."/>
            <person name="Crous P."/>
            <person name="Grigoriev I."/>
        </authorList>
    </citation>
    <scope>NUCLEOTIDE SEQUENCE</scope>
    <source>
        <strain evidence="4">CBS 269.34</strain>
    </source>
</reference>
<dbReference type="SMART" id="SM00981">
    <property type="entry name" value="THUMP"/>
    <property type="match status" value="1"/>
</dbReference>
<dbReference type="AlphaFoldDB" id="A0A6A6R826"/>
<protein>
    <recommendedName>
        <fullName evidence="3">THUMP domain-containing protein</fullName>
    </recommendedName>
</protein>
<evidence type="ECO:0000313" key="5">
    <source>
        <dbReference type="Proteomes" id="UP000799750"/>
    </source>
</evidence>
<dbReference type="InterPro" id="IPR004114">
    <property type="entry name" value="THUMP_dom"/>
</dbReference>
<proteinExistence type="predicted"/>
<dbReference type="PANTHER" id="PTHR13452">
    <property type="entry name" value="THUMP DOMAIN CONTAINING PROTEIN 1-RELATED"/>
    <property type="match status" value="1"/>
</dbReference>
<evidence type="ECO:0000313" key="4">
    <source>
        <dbReference type="EMBL" id="KAF2500532.1"/>
    </source>
</evidence>
<dbReference type="SUPFAM" id="SSF143437">
    <property type="entry name" value="THUMP domain-like"/>
    <property type="match status" value="1"/>
</dbReference>
<evidence type="ECO:0000259" key="3">
    <source>
        <dbReference type="PROSITE" id="PS51165"/>
    </source>
</evidence>
<sequence length="280" mass="31016">MADSSSKKRKAAPDSEKSAQNKRVRDKKQWRTPRKEGMASRGIEAGDVGIWITCDMKKQSKCAAECRDLFEEYATKLYGASHDAAAAESGDAEDGEADIEAEIQQELEAIRKPTEEPLFTQIKIETECLVFFKTRPPIEPVSFVHAICKDAANSAGQKQSRFIKRLTPMTVMGKATDKGIDEMAAEVLKPHFHTPGTGAKKFAIRPTLRNNKTDRLVLIKRVAEAVGPGHPVDLTSPDVTVLVEVYQNVCGMSVVGSDYEQLKRYNIAEIYEPTAKKQSE</sequence>
<dbReference type="GO" id="GO:0003723">
    <property type="term" value="F:RNA binding"/>
    <property type="evidence" value="ECO:0007669"/>
    <property type="project" value="UniProtKB-UniRule"/>
</dbReference>
<feature type="domain" description="THUMP" evidence="3">
    <location>
        <begin position="151"/>
        <end position="256"/>
    </location>
</feature>
<dbReference type="PROSITE" id="PS51165">
    <property type="entry name" value="THUMP"/>
    <property type="match status" value="1"/>
</dbReference>
<dbReference type="EMBL" id="MU004183">
    <property type="protein sequence ID" value="KAF2500532.1"/>
    <property type="molecule type" value="Genomic_DNA"/>
</dbReference>
<feature type="region of interest" description="Disordered" evidence="2">
    <location>
        <begin position="1"/>
        <end position="41"/>
    </location>
</feature>
<dbReference type="PANTHER" id="PTHR13452:SF10">
    <property type="entry name" value="THUMP DOMAIN-CONTAINING PROTEIN 1"/>
    <property type="match status" value="1"/>
</dbReference>
<dbReference type="InterPro" id="IPR040183">
    <property type="entry name" value="THUMPD1-like"/>
</dbReference>
<keyword evidence="5" id="KW-1185">Reference proteome</keyword>
<keyword evidence="1" id="KW-0694">RNA-binding</keyword>
<organism evidence="4 5">
    <name type="scientific">Lophium mytilinum</name>
    <dbReference type="NCBI Taxonomy" id="390894"/>
    <lineage>
        <taxon>Eukaryota</taxon>
        <taxon>Fungi</taxon>
        <taxon>Dikarya</taxon>
        <taxon>Ascomycota</taxon>
        <taxon>Pezizomycotina</taxon>
        <taxon>Dothideomycetes</taxon>
        <taxon>Pleosporomycetidae</taxon>
        <taxon>Mytilinidiales</taxon>
        <taxon>Mytilinidiaceae</taxon>
        <taxon>Lophium</taxon>
    </lineage>
</organism>
<dbReference type="OrthoDB" id="367221at2759"/>
<evidence type="ECO:0000256" key="2">
    <source>
        <dbReference type="SAM" id="MobiDB-lite"/>
    </source>
</evidence>
<dbReference type="Pfam" id="PF02926">
    <property type="entry name" value="THUMP"/>
    <property type="match status" value="1"/>
</dbReference>
<dbReference type="FunFam" id="3.30.2300.10:FF:000001">
    <property type="entry name" value="THUMP domain-containing protein 1"/>
    <property type="match status" value="1"/>
</dbReference>
<evidence type="ECO:0000256" key="1">
    <source>
        <dbReference type="PROSITE-ProRule" id="PRU00529"/>
    </source>
</evidence>
<dbReference type="CDD" id="cd11717">
    <property type="entry name" value="THUMP_THUMPD1_like"/>
    <property type="match status" value="1"/>
</dbReference>
<gene>
    <name evidence="4" type="ORF">BU16DRAFT_249760</name>
</gene>
<dbReference type="Gene3D" id="3.30.2300.10">
    <property type="entry name" value="THUMP superfamily"/>
    <property type="match status" value="1"/>
</dbReference>
<dbReference type="GO" id="GO:0006400">
    <property type="term" value="P:tRNA modification"/>
    <property type="evidence" value="ECO:0007669"/>
    <property type="project" value="InterPro"/>
</dbReference>
<feature type="compositionally biased region" description="Basic and acidic residues" evidence="2">
    <location>
        <begin position="27"/>
        <end position="38"/>
    </location>
</feature>
<dbReference type="Proteomes" id="UP000799750">
    <property type="component" value="Unassembled WGS sequence"/>
</dbReference>